<organism evidence="2 3">
    <name type="scientific">Pristionchus entomophagus</name>
    <dbReference type="NCBI Taxonomy" id="358040"/>
    <lineage>
        <taxon>Eukaryota</taxon>
        <taxon>Metazoa</taxon>
        <taxon>Ecdysozoa</taxon>
        <taxon>Nematoda</taxon>
        <taxon>Chromadorea</taxon>
        <taxon>Rhabditida</taxon>
        <taxon>Rhabditina</taxon>
        <taxon>Diplogasteromorpha</taxon>
        <taxon>Diplogasteroidea</taxon>
        <taxon>Neodiplogasteridae</taxon>
        <taxon>Pristionchus</taxon>
    </lineage>
</organism>
<keyword evidence="1" id="KW-0472">Membrane</keyword>
<dbReference type="PANTHER" id="PTHR22943:SF248">
    <property type="entry name" value="SEVEN TM RECEPTOR"/>
    <property type="match status" value="1"/>
</dbReference>
<evidence type="ECO:0000256" key="1">
    <source>
        <dbReference type="SAM" id="Phobius"/>
    </source>
</evidence>
<gene>
    <name evidence="2" type="ORF">PENTCL1PPCAC_15988</name>
</gene>
<dbReference type="AlphaFoldDB" id="A0AAV5THY0"/>
<feature type="transmembrane region" description="Helical" evidence="1">
    <location>
        <begin position="48"/>
        <end position="67"/>
    </location>
</feature>
<feature type="transmembrane region" description="Helical" evidence="1">
    <location>
        <begin position="213"/>
        <end position="237"/>
    </location>
</feature>
<dbReference type="Proteomes" id="UP001432027">
    <property type="component" value="Unassembled WGS sequence"/>
</dbReference>
<evidence type="ECO:0008006" key="4">
    <source>
        <dbReference type="Google" id="ProtNLM"/>
    </source>
</evidence>
<dbReference type="InterPro" id="IPR019428">
    <property type="entry name" value="7TM_GPCR_serpentine_rcpt_Str"/>
</dbReference>
<keyword evidence="3" id="KW-1185">Reference proteome</keyword>
<name>A0AAV5THY0_9BILA</name>
<sequence>MAVPSYAWFYEDPFHSFCLTTTTTISVMSNGLLLYIIFTAASIGHYRYLLAVFAVCDVLTSIGHTALQPNLHMTTTGLYFFPRHGPLMIGIQSYDFVCCMIFVATYYQTFLILSYHYVYRLRAVTSDITRTFAEHWKLSHWISLAVLINIMYIAGFVGTCTIAFMPSFETRALVPPEIEEFYGIDLRNPNRGFAGIVLQQPDPLSGEMKWHGLSVAATMVLNVLFGGTASVIVYCMWRTNAIIRSSTNLTAKTRQMQQSLFHALLIQV</sequence>
<keyword evidence="1" id="KW-1133">Transmembrane helix</keyword>
<accession>A0AAV5THY0</accession>
<evidence type="ECO:0000313" key="3">
    <source>
        <dbReference type="Proteomes" id="UP001432027"/>
    </source>
</evidence>
<dbReference type="PANTHER" id="PTHR22943">
    <property type="entry name" value="7-TRANSMEMBRANE DOMAIN RECEPTOR C.ELEGANS"/>
    <property type="match status" value="1"/>
</dbReference>
<evidence type="ECO:0000313" key="2">
    <source>
        <dbReference type="EMBL" id="GMS93813.1"/>
    </source>
</evidence>
<proteinExistence type="predicted"/>
<feature type="non-terminal residue" evidence="2">
    <location>
        <position position="268"/>
    </location>
</feature>
<keyword evidence="1" id="KW-0812">Transmembrane</keyword>
<protein>
    <recommendedName>
        <fullName evidence="4">G protein-coupled receptor</fullName>
    </recommendedName>
</protein>
<feature type="transmembrane region" description="Helical" evidence="1">
    <location>
        <begin position="138"/>
        <end position="165"/>
    </location>
</feature>
<feature type="transmembrane region" description="Helical" evidence="1">
    <location>
        <begin position="14"/>
        <end position="36"/>
    </location>
</feature>
<reference evidence="2" key="1">
    <citation type="submission" date="2023-10" db="EMBL/GenBank/DDBJ databases">
        <title>Genome assembly of Pristionchus species.</title>
        <authorList>
            <person name="Yoshida K."/>
            <person name="Sommer R.J."/>
        </authorList>
    </citation>
    <scope>NUCLEOTIDE SEQUENCE</scope>
    <source>
        <strain evidence="2">RS0144</strain>
    </source>
</reference>
<dbReference type="EMBL" id="BTSX01000004">
    <property type="protein sequence ID" value="GMS93813.1"/>
    <property type="molecule type" value="Genomic_DNA"/>
</dbReference>
<dbReference type="Pfam" id="PF10326">
    <property type="entry name" value="7TM_GPCR_Str"/>
    <property type="match status" value="1"/>
</dbReference>
<feature type="transmembrane region" description="Helical" evidence="1">
    <location>
        <begin position="87"/>
        <end position="118"/>
    </location>
</feature>
<comment type="caution">
    <text evidence="2">The sequence shown here is derived from an EMBL/GenBank/DDBJ whole genome shotgun (WGS) entry which is preliminary data.</text>
</comment>